<evidence type="ECO:0000313" key="2">
    <source>
        <dbReference type="EMBL" id="MDR6376184.1"/>
    </source>
</evidence>
<dbReference type="Proteomes" id="UP001185254">
    <property type="component" value="Unassembled WGS sequence"/>
</dbReference>
<accession>A0ABU1KYX6</accession>
<evidence type="ECO:0000259" key="1">
    <source>
        <dbReference type="SMART" id="SM00829"/>
    </source>
</evidence>
<sequence length="334" mass="35659">MRLAKQIVVHFFGGPDVLSLVDMPVPVAGPGQVLIRVEAAGVLYGDVMRRTDRYLFPTPLPYTPGTEVAGVIEDVGPGVGLHKRGDRVVSFVQGGGYAQFAIAEAASVVSLPARIDFAHATALLAQGSTAYLLTYDAAVIRGKSVFIESAAGGVGTQMVQLAKAQGATFIAGSASTQAKRDYARRNGVDWMVDPADPAWYSTVLEVTDGRGIDVGYESSGACFEQLLKCLSPFGTLVKFGRGVNECQALDPAAVVRKNQSIRGFYLPGYKNHPKSSLLRDATSHLIKSVLANELTVDISDRFALKDAYSAHAMIEGRRTVGKVVLEPWRAADDV</sequence>
<dbReference type="RefSeq" id="WP_310066598.1">
    <property type="nucleotide sequence ID" value="NZ_JAVDQN010000002.1"/>
</dbReference>
<dbReference type="InterPro" id="IPR036291">
    <property type="entry name" value="NAD(P)-bd_dom_sf"/>
</dbReference>
<dbReference type="Pfam" id="PF08240">
    <property type="entry name" value="ADH_N"/>
    <property type="match status" value="1"/>
</dbReference>
<feature type="domain" description="Enoyl reductase (ER)" evidence="1">
    <location>
        <begin position="13"/>
        <end position="325"/>
    </location>
</feature>
<dbReference type="PANTHER" id="PTHR43677">
    <property type="entry name" value="SHORT-CHAIN DEHYDROGENASE/REDUCTASE"/>
    <property type="match status" value="1"/>
</dbReference>
<gene>
    <name evidence="2" type="ORF">J2776_002884</name>
</gene>
<name>A0ABU1KYX6_9BURK</name>
<dbReference type="InterPro" id="IPR020843">
    <property type="entry name" value="ER"/>
</dbReference>
<proteinExistence type="predicted"/>
<dbReference type="InterPro" id="IPR013149">
    <property type="entry name" value="ADH-like_C"/>
</dbReference>
<dbReference type="EMBL" id="JAVDQN010000002">
    <property type="protein sequence ID" value="MDR6376184.1"/>
    <property type="molecule type" value="Genomic_DNA"/>
</dbReference>
<dbReference type="InterPro" id="IPR011032">
    <property type="entry name" value="GroES-like_sf"/>
</dbReference>
<dbReference type="Gene3D" id="3.90.180.10">
    <property type="entry name" value="Medium-chain alcohol dehydrogenases, catalytic domain"/>
    <property type="match status" value="1"/>
</dbReference>
<dbReference type="SUPFAM" id="SSF51735">
    <property type="entry name" value="NAD(P)-binding Rossmann-fold domains"/>
    <property type="match status" value="1"/>
</dbReference>
<dbReference type="Gene3D" id="3.40.50.720">
    <property type="entry name" value="NAD(P)-binding Rossmann-like Domain"/>
    <property type="match status" value="1"/>
</dbReference>
<organism evidence="2 3">
    <name type="scientific">Paraburkholderia caledonica</name>
    <dbReference type="NCBI Taxonomy" id="134536"/>
    <lineage>
        <taxon>Bacteria</taxon>
        <taxon>Pseudomonadati</taxon>
        <taxon>Pseudomonadota</taxon>
        <taxon>Betaproteobacteria</taxon>
        <taxon>Burkholderiales</taxon>
        <taxon>Burkholderiaceae</taxon>
        <taxon>Paraburkholderia</taxon>
    </lineage>
</organism>
<dbReference type="InterPro" id="IPR013154">
    <property type="entry name" value="ADH-like_N"/>
</dbReference>
<protein>
    <submittedName>
        <fullName evidence="2">NADPH2:quinone reductase</fullName>
        <ecNumber evidence="2">1.6.5.5</ecNumber>
    </submittedName>
</protein>
<keyword evidence="3" id="KW-1185">Reference proteome</keyword>
<dbReference type="SUPFAM" id="SSF50129">
    <property type="entry name" value="GroES-like"/>
    <property type="match status" value="1"/>
</dbReference>
<dbReference type="Pfam" id="PF00107">
    <property type="entry name" value="ADH_zinc_N"/>
    <property type="match status" value="1"/>
</dbReference>
<reference evidence="2 3" key="1">
    <citation type="submission" date="2023-07" db="EMBL/GenBank/DDBJ databases">
        <title>Sorghum-associated microbial communities from plants grown in Nebraska, USA.</title>
        <authorList>
            <person name="Schachtman D."/>
        </authorList>
    </citation>
    <scope>NUCLEOTIDE SEQUENCE [LARGE SCALE GENOMIC DNA]</scope>
    <source>
        <strain evidence="2 3">DS1039</strain>
    </source>
</reference>
<keyword evidence="2" id="KW-0560">Oxidoreductase</keyword>
<dbReference type="PANTHER" id="PTHR43677:SF4">
    <property type="entry name" value="QUINONE OXIDOREDUCTASE-LIKE PROTEIN 2"/>
    <property type="match status" value="1"/>
</dbReference>
<evidence type="ECO:0000313" key="3">
    <source>
        <dbReference type="Proteomes" id="UP001185254"/>
    </source>
</evidence>
<dbReference type="InterPro" id="IPR051397">
    <property type="entry name" value="Zn-ADH-like_protein"/>
</dbReference>
<dbReference type="EC" id="1.6.5.5" evidence="2"/>
<comment type="caution">
    <text evidence="2">The sequence shown here is derived from an EMBL/GenBank/DDBJ whole genome shotgun (WGS) entry which is preliminary data.</text>
</comment>
<dbReference type="SMART" id="SM00829">
    <property type="entry name" value="PKS_ER"/>
    <property type="match status" value="1"/>
</dbReference>
<dbReference type="GO" id="GO:0003960">
    <property type="term" value="F:quinone reductase (NADPH) activity"/>
    <property type="evidence" value="ECO:0007669"/>
    <property type="project" value="UniProtKB-EC"/>
</dbReference>